<protein>
    <submittedName>
        <fullName evidence="3">Endonuclease/exonuclease/phosphatase domain-containing protein</fullName>
    </submittedName>
</protein>
<proteinExistence type="predicted"/>
<keyword evidence="3" id="KW-0255">Endonuclease</keyword>
<dbReference type="GO" id="GO:0004519">
    <property type="term" value="F:endonuclease activity"/>
    <property type="evidence" value="ECO:0007669"/>
    <property type="project" value="UniProtKB-KW"/>
</dbReference>
<gene>
    <name evidence="1" type="ORF">C1SCF055_LOCUS18971</name>
</gene>
<dbReference type="AlphaFoldDB" id="A0A9P1FXC8"/>
<keyword evidence="3" id="KW-0378">Hydrolase</keyword>
<name>A0A9P1FXC8_9DINO</name>
<reference evidence="1" key="1">
    <citation type="submission" date="2022-10" db="EMBL/GenBank/DDBJ databases">
        <authorList>
            <person name="Chen Y."/>
            <person name="Dougan E. K."/>
            <person name="Chan C."/>
            <person name="Rhodes N."/>
            <person name="Thang M."/>
        </authorList>
    </citation>
    <scope>NUCLEOTIDE SEQUENCE</scope>
</reference>
<accession>A0A9P1FXC8</accession>
<reference evidence="2" key="2">
    <citation type="submission" date="2024-04" db="EMBL/GenBank/DDBJ databases">
        <authorList>
            <person name="Chen Y."/>
            <person name="Shah S."/>
            <person name="Dougan E. K."/>
            <person name="Thang M."/>
            <person name="Chan C."/>
        </authorList>
    </citation>
    <scope>NUCLEOTIDE SEQUENCE [LARGE SCALE GENOMIC DNA]</scope>
</reference>
<evidence type="ECO:0000313" key="3">
    <source>
        <dbReference type="EMBL" id="CAL4779430.1"/>
    </source>
</evidence>
<keyword evidence="4" id="KW-1185">Reference proteome</keyword>
<dbReference type="EMBL" id="CAMXCT010001671">
    <property type="protein sequence ID" value="CAI3992118.1"/>
    <property type="molecule type" value="Genomic_DNA"/>
</dbReference>
<evidence type="ECO:0000313" key="2">
    <source>
        <dbReference type="EMBL" id="CAL1145493.1"/>
    </source>
</evidence>
<evidence type="ECO:0000313" key="4">
    <source>
        <dbReference type="Proteomes" id="UP001152797"/>
    </source>
</evidence>
<dbReference type="Proteomes" id="UP001152797">
    <property type="component" value="Unassembled WGS sequence"/>
</dbReference>
<dbReference type="EMBL" id="CAMXCT020001671">
    <property type="protein sequence ID" value="CAL1145493.1"/>
    <property type="molecule type" value="Genomic_DNA"/>
</dbReference>
<organism evidence="1">
    <name type="scientific">Cladocopium goreaui</name>
    <dbReference type="NCBI Taxonomy" id="2562237"/>
    <lineage>
        <taxon>Eukaryota</taxon>
        <taxon>Sar</taxon>
        <taxon>Alveolata</taxon>
        <taxon>Dinophyceae</taxon>
        <taxon>Suessiales</taxon>
        <taxon>Symbiodiniaceae</taxon>
        <taxon>Cladocopium</taxon>
    </lineage>
</organism>
<keyword evidence="3" id="KW-0540">Nuclease</keyword>
<evidence type="ECO:0000313" key="1">
    <source>
        <dbReference type="EMBL" id="CAI3992118.1"/>
    </source>
</evidence>
<sequence length="714" mass="79536">MANTFKSLDIGDFDHLPQDMSESWGLEDIAVLACRWTKVAAGAAAAKRRAKQRKQTNNVMRTLINSLKTNSTWITSLRLEDWDQDPRPKLIPFPKIKQQLRNGDAVEGNITEIWTRKEMDELSLLWKSFEDPAPLTALLFGNAKDYPAVLHTRISTTRGNHGPQTEHVALVQAAKKAKLSPSKSFYPPSDPDDAIGKGWSLRDMGGEGDCFYRCAGTATSKEPTKVTEESAKIQGKVPSNWLKETPNVVIDLRGAGRLKKRLMLVGNNTTKRTVNSDGLAPMISSSNRLHGEKVDRSVSKLSICANFVDWKFLAMPLYDSPEPVEWNDVAVSNQHWSKALKDPETAFKMWASDAEQWLVKSGFLQDQRPEKTLADSPKLLSGAHRMGSLQSLAERQIRRLLRRLQEAHFLQLHGRPVPTPLRNRLICNGSVPQAERDAIKRGAWGLAIKLVTERLRLIQTNAKNQRVSEWKKFVHTIPGACRWVQRESPKPMVIELGGGNVVTSPVQAVEFLSQGIPQGDGWSPIALSLVLSVVQRYQTRHVPCAKTLLYIDDRTILARNMQDLTNALHLWQRLEDVTRMRTNARKTQPIARSGDAYESLKQQGWEALRVGTVLGVSLGMCPRSPTLNETKRADGLATIARRIGVLPVTRKFRALLASLVLTSKASWGWVPNGLRLPFAGRVPELGSDFKCGSDVKSHLLVAYMGSSQSLSVAC</sequence>
<dbReference type="OrthoDB" id="442162at2759"/>
<comment type="caution">
    <text evidence="1">The sequence shown here is derived from an EMBL/GenBank/DDBJ whole genome shotgun (WGS) entry which is preliminary data.</text>
</comment>
<dbReference type="EMBL" id="CAMXCT030001671">
    <property type="protein sequence ID" value="CAL4779430.1"/>
    <property type="molecule type" value="Genomic_DNA"/>
</dbReference>